<evidence type="ECO:0000256" key="1">
    <source>
        <dbReference type="SAM" id="Phobius"/>
    </source>
</evidence>
<accession>Q2IEC1</accession>
<feature type="domain" description="Low molecular weight protein antigen 6 PH" evidence="2">
    <location>
        <begin position="109"/>
        <end position="179"/>
    </location>
</feature>
<keyword evidence="1" id="KW-0812">Transmembrane</keyword>
<dbReference type="Pfam" id="PF10756">
    <property type="entry name" value="bPH_6"/>
    <property type="match status" value="1"/>
</dbReference>
<protein>
    <recommendedName>
        <fullName evidence="2">Low molecular weight protein antigen 6 PH domain-containing protein</fullName>
    </recommendedName>
</protein>
<dbReference type="KEGG" id="ade:Adeh_3159"/>
<reference evidence="3" key="1">
    <citation type="submission" date="2006-01" db="EMBL/GenBank/DDBJ databases">
        <title>Complete sequence of Anaeromyxobacter dehalogenans 2CP-C.</title>
        <authorList>
            <consortium name="US DOE Joint Genome Institute"/>
            <person name="Copeland A."/>
            <person name="Lucas S."/>
            <person name="Lapidus A."/>
            <person name="Barry K."/>
            <person name="Detter J.C."/>
            <person name="Glavina T."/>
            <person name="Hammon N."/>
            <person name="Israni S."/>
            <person name="Pitluck S."/>
            <person name="Brettin T."/>
            <person name="Bruce D."/>
            <person name="Han C."/>
            <person name="Tapia R."/>
            <person name="Gilna P."/>
            <person name="Kiss H."/>
            <person name="Schmutz J."/>
            <person name="Larimer F."/>
            <person name="Land M."/>
            <person name="Kyrpides N."/>
            <person name="Anderson I."/>
            <person name="Sanford R.A."/>
            <person name="Ritalahti K.M."/>
            <person name="Thomas H.S."/>
            <person name="Kirby J.R."/>
            <person name="Zhulin I.B."/>
            <person name="Loeffler F.E."/>
            <person name="Richardson P."/>
        </authorList>
    </citation>
    <scope>NUCLEOTIDE SEQUENCE</scope>
    <source>
        <strain evidence="3">2CP-C</strain>
    </source>
</reference>
<feature type="transmembrane region" description="Helical" evidence="1">
    <location>
        <begin position="52"/>
        <end position="71"/>
    </location>
</feature>
<evidence type="ECO:0000313" key="4">
    <source>
        <dbReference type="Proteomes" id="UP000001935"/>
    </source>
</evidence>
<proteinExistence type="predicted"/>
<dbReference type="OrthoDB" id="9958841at2"/>
<dbReference type="RefSeq" id="WP_011422210.1">
    <property type="nucleotide sequence ID" value="NC_007760.1"/>
</dbReference>
<dbReference type="AlphaFoldDB" id="Q2IEC1"/>
<organism evidence="3 4">
    <name type="scientific">Anaeromyxobacter dehalogenans (strain 2CP-C)</name>
    <dbReference type="NCBI Taxonomy" id="290397"/>
    <lineage>
        <taxon>Bacteria</taxon>
        <taxon>Pseudomonadati</taxon>
        <taxon>Myxococcota</taxon>
        <taxon>Myxococcia</taxon>
        <taxon>Myxococcales</taxon>
        <taxon>Cystobacterineae</taxon>
        <taxon>Anaeromyxobacteraceae</taxon>
        <taxon>Anaeromyxobacter</taxon>
    </lineage>
</organism>
<name>Q2IEC1_ANADE</name>
<keyword evidence="1" id="KW-0472">Membrane</keyword>
<gene>
    <name evidence="3" type="ordered locus">Adeh_3159</name>
</gene>
<dbReference type="EMBL" id="CP000251">
    <property type="protein sequence ID" value="ABC82928.1"/>
    <property type="molecule type" value="Genomic_DNA"/>
</dbReference>
<evidence type="ECO:0000313" key="3">
    <source>
        <dbReference type="EMBL" id="ABC82928.1"/>
    </source>
</evidence>
<dbReference type="InterPro" id="IPR019692">
    <property type="entry name" value="CFP-6_PH"/>
</dbReference>
<dbReference type="Proteomes" id="UP000001935">
    <property type="component" value="Chromosome"/>
</dbReference>
<sequence>MRESLIAFAVLAVLMFAAQAARGRGRRRPVAPAHVPWKPGQPLVLRTPPRNAILSCVTALVPAALVAALMVRSWGAEPRRVGLVGMAGGAVVVLLLLAVAAFQLASAARARVVVHDTGLERVGVFRRRLVGWGSVARLSFNGAQRWFHLTTDQGAHVWLPVEVAGMPELARLALRRLPRQVLEADPAAREALQELAGADGARRSRSAM</sequence>
<keyword evidence="1" id="KW-1133">Transmembrane helix</keyword>
<dbReference type="HOGENOM" id="CLU_1318704_0_0_7"/>
<evidence type="ECO:0000259" key="2">
    <source>
        <dbReference type="Pfam" id="PF10756"/>
    </source>
</evidence>
<feature type="transmembrane region" description="Helical" evidence="1">
    <location>
        <begin position="83"/>
        <end position="105"/>
    </location>
</feature>